<feature type="transmembrane region" description="Helical" evidence="2">
    <location>
        <begin position="293"/>
        <end position="315"/>
    </location>
</feature>
<keyword evidence="2" id="KW-0472">Membrane</keyword>
<feature type="transmembrane region" description="Helical" evidence="2">
    <location>
        <begin position="327"/>
        <end position="354"/>
    </location>
</feature>
<feature type="region of interest" description="Disordered" evidence="1">
    <location>
        <begin position="114"/>
        <end position="238"/>
    </location>
</feature>
<keyword evidence="2" id="KW-0812">Transmembrane</keyword>
<sequence length="396" mass="43011">MIRFACPGCDSTFSVDDSKAGKSGKCPKCQTQFIIPQLEAAPAAPPEPVPPSVPVPAPAPVPVPVSVQPTPAADPNAPVEIDPCPKCQTKLSVTVGDLGNDVECPYCKTVFKSARAGTRPPAPPAPPGKKSSFETDFSSRPKSKKRDDDEDDDDRPRKRRRDDDDDDDRPSKRRRDDDDDRPSRRGRAASRRDDDDDDDRPSRRRSSRRDDDDDDDYDDRPRRRSRRPSRRGGSGQRSGAVTAAGIFTIVIGVLWLIGSAATFFGGAFITSLFGAAPRQNMDPAGRAAFDQAQTGVTAVFIGCGLVLLLIALFHIMGGIFAIQRKSAGRIIVIICGVIGLIFGLFGLYGVLSLLRLPFTPPIEAVLYQLISLALTLGYGIFSLIVMCRSDYADEFE</sequence>
<dbReference type="KEGG" id="lrs:PX52LOC_03874"/>
<feature type="transmembrane region" description="Helical" evidence="2">
    <location>
        <begin position="366"/>
        <end position="387"/>
    </location>
</feature>
<keyword evidence="4" id="KW-1185">Reference proteome</keyword>
<dbReference type="EMBL" id="CP042425">
    <property type="protein sequence ID" value="QEL16899.1"/>
    <property type="molecule type" value="Genomic_DNA"/>
</dbReference>
<reference evidence="4" key="1">
    <citation type="submission" date="2019-08" db="EMBL/GenBank/DDBJ databases">
        <title>Limnoglobus roseus gen. nov., sp. nov., a novel freshwater planctomycete with a giant genome from the family Gemmataceae.</title>
        <authorList>
            <person name="Kulichevskaya I.S."/>
            <person name="Naumoff D.G."/>
            <person name="Miroshnikov K."/>
            <person name="Ivanova A."/>
            <person name="Philippov D.A."/>
            <person name="Hakobyan A."/>
            <person name="Rijpstra I.C."/>
            <person name="Sinninghe Damste J.S."/>
            <person name="Liesack W."/>
            <person name="Dedysh S.N."/>
        </authorList>
    </citation>
    <scope>NUCLEOTIDE SEQUENCE [LARGE SCALE GENOMIC DNA]</scope>
    <source>
        <strain evidence="4">PX52</strain>
    </source>
</reference>
<name>A0A5C1AC01_9BACT</name>
<evidence type="ECO:0000313" key="3">
    <source>
        <dbReference type="EMBL" id="QEL16899.1"/>
    </source>
</evidence>
<evidence type="ECO:0000256" key="2">
    <source>
        <dbReference type="SAM" id="Phobius"/>
    </source>
</evidence>
<dbReference type="Gene3D" id="2.20.28.160">
    <property type="match status" value="1"/>
</dbReference>
<organism evidence="3 4">
    <name type="scientific">Limnoglobus roseus</name>
    <dbReference type="NCBI Taxonomy" id="2598579"/>
    <lineage>
        <taxon>Bacteria</taxon>
        <taxon>Pseudomonadati</taxon>
        <taxon>Planctomycetota</taxon>
        <taxon>Planctomycetia</taxon>
        <taxon>Gemmatales</taxon>
        <taxon>Gemmataceae</taxon>
        <taxon>Limnoglobus</taxon>
    </lineage>
</organism>
<gene>
    <name evidence="3" type="ORF">PX52LOC_03874</name>
</gene>
<accession>A0A5C1AC01</accession>
<protein>
    <submittedName>
        <fullName evidence="3">NINE protein</fullName>
    </submittedName>
</protein>
<feature type="transmembrane region" description="Helical" evidence="2">
    <location>
        <begin position="240"/>
        <end position="273"/>
    </location>
</feature>
<proteinExistence type="predicted"/>
<dbReference type="AlphaFoldDB" id="A0A5C1AC01"/>
<evidence type="ECO:0000256" key="1">
    <source>
        <dbReference type="SAM" id="MobiDB-lite"/>
    </source>
</evidence>
<evidence type="ECO:0000313" key="4">
    <source>
        <dbReference type="Proteomes" id="UP000324974"/>
    </source>
</evidence>
<keyword evidence="2" id="KW-1133">Transmembrane helix</keyword>
<dbReference type="Proteomes" id="UP000324974">
    <property type="component" value="Chromosome"/>
</dbReference>
<dbReference type="RefSeq" id="WP_178132558.1">
    <property type="nucleotide sequence ID" value="NZ_CP042425.1"/>
</dbReference>